<protein>
    <submittedName>
        <fullName evidence="8">Fatty-acid and retinol-binding protein 7</fullName>
    </submittedName>
</protein>
<evidence type="ECO:0000256" key="6">
    <source>
        <dbReference type="ARBA" id="ARBA00023121"/>
    </source>
</evidence>
<dbReference type="Gene3D" id="1.20.120.1100">
    <property type="match status" value="1"/>
</dbReference>
<evidence type="ECO:0000256" key="3">
    <source>
        <dbReference type="ARBA" id="ARBA00022525"/>
    </source>
</evidence>
<organism evidence="8">
    <name type="scientific">Aphelenchoides besseyi</name>
    <dbReference type="NCBI Taxonomy" id="269767"/>
    <lineage>
        <taxon>Eukaryota</taxon>
        <taxon>Metazoa</taxon>
        <taxon>Ecdysozoa</taxon>
        <taxon>Nematoda</taxon>
        <taxon>Chromadorea</taxon>
        <taxon>Rhabditida</taxon>
        <taxon>Tylenchina</taxon>
        <taxon>Tylenchomorpha</taxon>
        <taxon>Aphelenchoidea</taxon>
        <taxon>Aphelenchoididae</taxon>
        <taxon>Aphelenchoides</taxon>
    </lineage>
</organism>
<keyword evidence="6" id="KW-0446">Lipid-binding</keyword>
<keyword evidence="4 7" id="KW-0732">Signal</keyword>
<keyword evidence="5" id="KW-0175">Coiled coil</keyword>
<gene>
    <name evidence="8" type="primary">far-7</name>
</gene>
<accession>A0A1S5RMF2</accession>
<dbReference type="GO" id="GO:0008289">
    <property type="term" value="F:lipid binding"/>
    <property type="evidence" value="ECO:0007669"/>
    <property type="project" value="UniProtKB-KW"/>
</dbReference>
<dbReference type="GO" id="GO:0005576">
    <property type="term" value="C:extracellular region"/>
    <property type="evidence" value="ECO:0007669"/>
    <property type="project" value="UniProtKB-SubCell"/>
</dbReference>
<dbReference type="EMBL" id="KT387731">
    <property type="protein sequence ID" value="AOC59163.1"/>
    <property type="molecule type" value="mRNA"/>
</dbReference>
<comment type="subcellular location">
    <subcellularLocation>
        <location evidence="1">Secreted</location>
    </subcellularLocation>
</comment>
<proteinExistence type="evidence at transcript level"/>
<dbReference type="AlphaFoldDB" id="A0A1S5RMF2"/>
<name>A0A1S5RMF2_9BILA</name>
<evidence type="ECO:0000256" key="1">
    <source>
        <dbReference type="ARBA" id="ARBA00004613"/>
    </source>
</evidence>
<feature type="chain" id="PRO_5012345380" evidence="7">
    <location>
        <begin position="20"/>
        <end position="178"/>
    </location>
</feature>
<reference evidence="8" key="1">
    <citation type="submission" date="2015-08" db="EMBL/GenBank/DDBJ databases">
        <authorList>
            <person name="Babu N.S."/>
            <person name="Beckwith C.J."/>
            <person name="Beseler K.G."/>
            <person name="Brison A."/>
            <person name="Carone J.V."/>
            <person name="Caskin T.P."/>
            <person name="Diamond M."/>
            <person name="Durham M.E."/>
            <person name="Foxe J.M."/>
            <person name="Go M."/>
            <person name="Henderson B.A."/>
            <person name="Jones I.B."/>
            <person name="McGettigan J.A."/>
            <person name="Micheletti S.J."/>
            <person name="Nasrallah M.E."/>
            <person name="Ortiz D."/>
            <person name="Piller C.R."/>
            <person name="Privatt S.R."/>
            <person name="Schneider S.L."/>
            <person name="Sharp S."/>
            <person name="Smith T.C."/>
            <person name="Stanton J.D."/>
            <person name="Ullery H.E."/>
            <person name="Wilson R.J."/>
            <person name="Serrano M.G."/>
            <person name="Buck G."/>
            <person name="Lee V."/>
            <person name="Wang Y."/>
            <person name="Carvalho R."/>
            <person name="Voegtly L."/>
            <person name="Shi R."/>
            <person name="Duckworth R."/>
            <person name="Johnson A."/>
            <person name="Loviza R."/>
            <person name="Walstead R."/>
            <person name="Shah Z."/>
            <person name="Kiflezghi M."/>
            <person name="Wade K."/>
            <person name="Ball S.L."/>
            <person name="Bradley K.W."/>
            <person name="Asai D.J."/>
            <person name="Bowman C.A."/>
            <person name="Russell D.A."/>
            <person name="Pope W.H."/>
            <person name="Jacobs-Sera D."/>
            <person name="Hendrix R.W."/>
            <person name="Hatfull G.F."/>
        </authorList>
    </citation>
    <scope>NUCLEOTIDE SEQUENCE</scope>
</reference>
<evidence type="ECO:0000256" key="7">
    <source>
        <dbReference type="SAM" id="SignalP"/>
    </source>
</evidence>
<evidence type="ECO:0000256" key="5">
    <source>
        <dbReference type="ARBA" id="ARBA00023054"/>
    </source>
</evidence>
<dbReference type="Pfam" id="PF05823">
    <property type="entry name" value="Gp-FAR-1"/>
    <property type="match status" value="1"/>
</dbReference>
<evidence type="ECO:0000256" key="2">
    <source>
        <dbReference type="ARBA" id="ARBA00006648"/>
    </source>
</evidence>
<sequence>MIVLVRFICVFLLISSTTAFFINSEVGKEMEEIVPKEVKTFYESLDEDDRSVLQQVLGKTSQYTNLSEVLTDLRNGSSTLYDKAVGLVTDIRGTVAALSPPARKFVDETVEQIQRVFGETFSFSKIKAEANVVVARYGALDEKTKKELMDSFPLANSILNNTVFQTLAAGLLGIGASS</sequence>
<dbReference type="InterPro" id="IPR008632">
    <property type="entry name" value="Gp-FAR-1"/>
</dbReference>
<dbReference type="SMR" id="A0A1S5RMF2"/>
<evidence type="ECO:0000256" key="4">
    <source>
        <dbReference type="ARBA" id="ARBA00022729"/>
    </source>
</evidence>
<keyword evidence="3" id="KW-0964">Secreted</keyword>
<comment type="similarity">
    <text evidence="2">Belongs to the fatty-acid and retinol-binding protein (FARBP) family.</text>
</comment>
<feature type="signal peptide" evidence="7">
    <location>
        <begin position="1"/>
        <end position="19"/>
    </location>
</feature>
<evidence type="ECO:0000313" key="8">
    <source>
        <dbReference type="EMBL" id="AOC59163.1"/>
    </source>
</evidence>